<keyword evidence="4" id="KW-0560">Oxidoreductase</keyword>
<proteinExistence type="inferred from homology"/>
<dbReference type="InterPro" id="IPR020904">
    <property type="entry name" value="Sc_DH/Rdtase_CS"/>
</dbReference>
<evidence type="ECO:0000313" key="4">
    <source>
        <dbReference type="EMBL" id="MDQ0438728.1"/>
    </source>
</evidence>
<reference evidence="4 5" key="1">
    <citation type="submission" date="2023-07" db="EMBL/GenBank/DDBJ databases">
        <title>Genomic Encyclopedia of Type Strains, Phase IV (KMG-IV): sequencing the most valuable type-strain genomes for metagenomic binning, comparative biology and taxonomic classification.</title>
        <authorList>
            <person name="Goeker M."/>
        </authorList>
    </citation>
    <scope>NUCLEOTIDE SEQUENCE [LARGE SCALE GENOMIC DNA]</scope>
    <source>
        <strain evidence="4 5">B6-8</strain>
    </source>
</reference>
<accession>A0ABU0H8T6</accession>
<gene>
    <name evidence="4" type="ORF">QO014_003123</name>
</gene>
<dbReference type="RefSeq" id="WP_266349619.1">
    <property type="nucleotide sequence ID" value="NZ_JAPKNG010000004.1"/>
</dbReference>
<dbReference type="PROSITE" id="PS00061">
    <property type="entry name" value="ADH_SHORT"/>
    <property type="match status" value="1"/>
</dbReference>
<dbReference type="SMART" id="SM00822">
    <property type="entry name" value="PKS_KR"/>
    <property type="match status" value="1"/>
</dbReference>
<comment type="similarity">
    <text evidence="1 2">Belongs to the short-chain dehydrogenases/reductases (SDR) family.</text>
</comment>
<dbReference type="SUPFAM" id="SSF51735">
    <property type="entry name" value="NAD(P)-binding Rossmann-fold domains"/>
    <property type="match status" value="1"/>
</dbReference>
<evidence type="ECO:0000256" key="2">
    <source>
        <dbReference type="RuleBase" id="RU000363"/>
    </source>
</evidence>
<dbReference type="InterPro" id="IPR057326">
    <property type="entry name" value="KR_dom"/>
</dbReference>
<dbReference type="Proteomes" id="UP001241603">
    <property type="component" value="Unassembled WGS sequence"/>
</dbReference>
<protein>
    <submittedName>
        <fullName evidence="4">3-oxoacyl-[acyl-carrier protein] reductase</fullName>
        <ecNumber evidence="4">1.1.1.100</ecNumber>
    </submittedName>
</protein>
<dbReference type="GO" id="GO:0004316">
    <property type="term" value="F:3-oxoacyl-[acyl-carrier-protein] reductase (NADPH) activity"/>
    <property type="evidence" value="ECO:0007669"/>
    <property type="project" value="UniProtKB-EC"/>
</dbReference>
<sequence length="248" mass="25667">MGKLDGRRAVVTGGASGIGRGIAELFAREGAVVAILDRNEAQAEAVAEGIRAAGGAASAFACDVSDENAVATAFALVKAEIGAVDILVNNAGILRDVPFEELSITEWDRMIATNLRSVFLCTRQVIGGMRARKWGRIINTASQLGHKGSPMLVHYASAKAGVIGFTKSLGHEVARDGVTVNAIAPGVIETPMGADITPAGRAAKEAELPIGRFGRVDEVVEAALLLASDAGSYFIGSTVNMNGGDYMI</sequence>
<dbReference type="Gene3D" id="3.40.50.720">
    <property type="entry name" value="NAD(P)-binding Rossmann-like Domain"/>
    <property type="match status" value="1"/>
</dbReference>
<feature type="domain" description="Ketoreductase" evidence="3">
    <location>
        <begin position="7"/>
        <end position="194"/>
    </location>
</feature>
<dbReference type="InterPro" id="IPR002347">
    <property type="entry name" value="SDR_fam"/>
</dbReference>
<evidence type="ECO:0000259" key="3">
    <source>
        <dbReference type="SMART" id="SM00822"/>
    </source>
</evidence>
<dbReference type="EMBL" id="JAUSVO010000004">
    <property type="protein sequence ID" value="MDQ0438728.1"/>
    <property type="molecule type" value="Genomic_DNA"/>
</dbReference>
<dbReference type="Pfam" id="PF00106">
    <property type="entry name" value="adh_short"/>
    <property type="match status" value="1"/>
</dbReference>
<organism evidence="4 5">
    <name type="scientific">Kaistia dalseonensis</name>
    <dbReference type="NCBI Taxonomy" id="410840"/>
    <lineage>
        <taxon>Bacteria</taxon>
        <taxon>Pseudomonadati</taxon>
        <taxon>Pseudomonadota</taxon>
        <taxon>Alphaproteobacteria</taxon>
        <taxon>Hyphomicrobiales</taxon>
        <taxon>Kaistiaceae</taxon>
        <taxon>Kaistia</taxon>
    </lineage>
</organism>
<evidence type="ECO:0000313" key="5">
    <source>
        <dbReference type="Proteomes" id="UP001241603"/>
    </source>
</evidence>
<dbReference type="PRINTS" id="PR00081">
    <property type="entry name" value="GDHRDH"/>
</dbReference>
<dbReference type="PANTHER" id="PTHR42879">
    <property type="entry name" value="3-OXOACYL-(ACYL-CARRIER-PROTEIN) REDUCTASE"/>
    <property type="match status" value="1"/>
</dbReference>
<keyword evidence="5" id="KW-1185">Reference proteome</keyword>
<dbReference type="NCBIfam" id="NF009466">
    <property type="entry name" value="PRK12826.1-2"/>
    <property type="match status" value="1"/>
</dbReference>
<dbReference type="InterPro" id="IPR050259">
    <property type="entry name" value="SDR"/>
</dbReference>
<dbReference type="PRINTS" id="PR00080">
    <property type="entry name" value="SDRFAMILY"/>
</dbReference>
<dbReference type="PANTHER" id="PTHR42879:SF2">
    <property type="entry name" value="3-OXOACYL-[ACYL-CARRIER-PROTEIN] REDUCTASE FABG"/>
    <property type="match status" value="1"/>
</dbReference>
<dbReference type="InterPro" id="IPR036291">
    <property type="entry name" value="NAD(P)-bd_dom_sf"/>
</dbReference>
<evidence type="ECO:0000256" key="1">
    <source>
        <dbReference type="ARBA" id="ARBA00006484"/>
    </source>
</evidence>
<dbReference type="EC" id="1.1.1.100" evidence="4"/>
<comment type="caution">
    <text evidence="4">The sequence shown here is derived from an EMBL/GenBank/DDBJ whole genome shotgun (WGS) entry which is preliminary data.</text>
</comment>
<name>A0ABU0H8T6_9HYPH</name>